<name>A0A9X0BMT4_9EURO</name>
<sequence>MKAALRAPLRACASPATVIGQSCKASVAAFASSSYSTHSILPVHVSRTWLSLEYCVEPHALNQSSARSLSTSAPFLSVAESRSPQTIPRTSQTPA</sequence>
<dbReference type="Proteomes" id="UP001148312">
    <property type="component" value="Unassembled WGS sequence"/>
</dbReference>
<dbReference type="EMBL" id="JAPWDQ010000012">
    <property type="protein sequence ID" value="KAJ5474955.1"/>
    <property type="molecule type" value="Genomic_DNA"/>
</dbReference>
<protein>
    <submittedName>
        <fullName evidence="1">ABC1 family protein MCP2</fullName>
    </submittedName>
</protein>
<dbReference type="GeneID" id="81627871"/>
<gene>
    <name evidence="1" type="ORF">N7539_008021</name>
</gene>
<evidence type="ECO:0000313" key="2">
    <source>
        <dbReference type="Proteomes" id="UP001148312"/>
    </source>
</evidence>
<dbReference type="PROSITE" id="PS51257">
    <property type="entry name" value="PROKAR_LIPOPROTEIN"/>
    <property type="match status" value="1"/>
</dbReference>
<evidence type="ECO:0000313" key="1">
    <source>
        <dbReference type="EMBL" id="KAJ5474955.1"/>
    </source>
</evidence>
<organism evidence="1 2">
    <name type="scientific">Penicillium diatomitis</name>
    <dbReference type="NCBI Taxonomy" id="2819901"/>
    <lineage>
        <taxon>Eukaryota</taxon>
        <taxon>Fungi</taxon>
        <taxon>Dikarya</taxon>
        <taxon>Ascomycota</taxon>
        <taxon>Pezizomycotina</taxon>
        <taxon>Eurotiomycetes</taxon>
        <taxon>Eurotiomycetidae</taxon>
        <taxon>Eurotiales</taxon>
        <taxon>Aspergillaceae</taxon>
        <taxon>Penicillium</taxon>
    </lineage>
</organism>
<keyword evidence="2" id="KW-1185">Reference proteome</keyword>
<reference evidence="1" key="2">
    <citation type="journal article" date="2023" name="IMA Fungus">
        <title>Comparative genomic study of the Penicillium genus elucidates a diverse pangenome and 15 lateral gene transfer events.</title>
        <authorList>
            <person name="Petersen C."/>
            <person name="Sorensen T."/>
            <person name="Nielsen M.R."/>
            <person name="Sondergaard T.E."/>
            <person name="Sorensen J.L."/>
            <person name="Fitzpatrick D.A."/>
            <person name="Frisvad J.C."/>
            <person name="Nielsen K.L."/>
        </authorList>
    </citation>
    <scope>NUCLEOTIDE SEQUENCE</scope>
    <source>
        <strain evidence="1">IBT 30728</strain>
    </source>
</reference>
<reference evidence="1" key="1">
    <citation type="submission" date="2022-12" db="EMBL/GenBank/DDBJ databases">
        <authorList>
            <person name="Petersen C."/>
        </authorList>
    </citation>
    <scope>NUCLEOTIDE SEQUENCE</scope>
    <source>
        <strain evidence="1">IBT 30728</strain>
    </source>
</reference>
<dbReference type="AlphaFoldDB" id="A0A9X0BMT4"/>
<proteinExistence type="predicted"/>
<comment type="caution">
    <text evidence="1">The sequence shown here is derived from an EMBL/GenBank/DDBJ whole genome shotgun (WGS) entry which is preliminary data.</text>
</comment>
<dbReference type="RefSeq" id="XP_056786713.1">
    <property type="nucleotide sequence ID" value="XM_056937621.1"/>
</dbReference>
<accession>A0A9X0BMT4</accession>